<keyword evidence="2" id="KW-0812">Transmembrane</keyword>
<dbReference type="OrthoDB" id="6195578at2"/>
<name>A0A368NGP6_9GAMM</name>
<dbReference type="AlphaFoldDB" id="A0A368NGP6"/>
<feature type="region of interest" description="Disordered" evidence="1">
    <location>
        <begin position="11"/>
        <end position="30"/>
    </location>
</feature>
<keyword evidence="4" id="KW-1185">Reference proteome</keyword>
<feature type="compositionally biased region" description="Basic and acidic residues" evidence="1">
    <location>
        <begin position="11"/>
        <end position="20"/>
    </location>
</feature>
<feature type="transmembrane region" description="Helical" evidence="2">
    <location>
        <begin position="79"/>
        <end position="98"/>
    </location>
</feature>
<dbReference type="EMBL" id="QPID01000008">
    <property type="protein sequence ID" value="RCU48895.1"/>
    <property type="molecule type" value="Genomic_DNA"/>
</dbReference>
<evidence type="ECO:0000256" key="2">
    <source>
        <dbReference type="SAM" id="Phobius"/>
    </source>
</evidence>
<dbReference type="Proteomes" id="UP000252558">
    <property type="component" value="Unassembled WGS sequence"/>
</dbReference>
<evidence type="ECO:0000256" key="1">
    <source>
        <dbReference type="SAM" id="MobiDB-lite"/>
    </source>
</evidence>
<evidence type="ECO:0000313" key="4">
    <source>
        <dbReference type="Proteomes" id="UP000252558"/>
    </source>
</evidence>
<comment type="caution">
    <text evidence="3">The sequence shown here is derived from an EMBL/GenBank/DDBJ whole genome shotgun (WGS) entry which is preliminary data.</text>
</comment>
<sequence length="243" mass="27267">MDDLELRRRLYADPNDKDPQISDALTSSPSNQQFADELKQLDGKISSAVKVPVPEGLAERLILSQSMEQFRQQRKRSRVHLALAASIAFAVGISFSLLKSTPQHDFNVIQHSLAHVYGEADHLDGIDEGLRFQQVNSKLAKLGGQLEQDIGHVYFANFCDFDGTRSLHLIVDDDSGHRVTVFFVPDNKRPVDEQFNDGKMAGSVHHFTDSQGQGMSMVVLSEPNAQIKTVEQRLQKSLRWQNI</sequence>
<gene>
    <name evidence="3" type="ORF">DU002_14035</name>
</gene>
<dbReference type="InterPro" id="IPR021806">
    <property type="entry name" value="DUF3379"/>
</dbReference>
<protein>
    <submittedName>
        <fullName evidence="3">DUF3379 domain-containing protein</fullName>
    </submittedName>
</protein>
<organism evidence="3 4">
    <name type="scientific">Corallincola holothuriorum</name>
    <dbReference type="NCBI Taxonomy" id="2282215"/>
    <lineage>
        <taxon>Bacteria</taxon>
        <taxon>Pseudomonadati</taxon>
        <taxon>Pseudomonadota</taxon>
        <taxon>Gammaproteobacteria</taxon>
        <taxon>Alteromonadales</taxon>
        <taxon>Psychromonadaceae</taxon>
        <taxon>Corallincola</taxon>
    </lineage>
</organism>
<proteinExistence type="predicted"/>
<evidence type="ECO:0000313" key="3">
    <source>
        <dbReference type="EMBL" id="RCU48895.1"/>
    </source>
</evidence>
<accession>A0A368NGP6</accession>
<reference evidence="3 4" key="1">
    <citation type="submission" date="2018-07" db="EMBL/GenBank/DDBJ databases">
        <title>Corallincola holothuriorum sp. nov., a new facultative anaerobe isolated from sea cucumber Apostichopus japonicus.</title>
        <authorList>
            <person name="Xia H."/>
        </authorList>
    </citation>
    <scope>NUCLEOTIDE SEQUENCE [LARGE SCALE GENOMIC DNA]</scope>
    <source>
        <strain evidence="3 4">C4</strain>
    </source>
</reference>
<keyword evidence="2" id="KW-0472">Membrane</keyword>
<keyword evidence="2" id="KW-1133">Transmembrane helix</keyword>
<dbReference type="RefSeq" id="WP_114339019.1">
    <property type="nucleotide sequence ID" value="NZ_QPID01000008.1"/>
</dbReference>
<dbReference type="Pfam" id="PF11859">
    <property type="entry name" value="DUF3379"/>
    <property type="match status" value="1"/>
</dbReference>